<evidence type="ECO:0000313" key="5">
    <source>
        <dbReference type="Proteomes" id="UP000070501"/>
    </source>
</evidence>
<dbReference type="EMBL" id="KQ964260">
    <property type="protein sequence ID" value="KXJ87829.1"/>
    <property type="molecule type" value="Genomic_DNA"/>
</dbReference>
<reference evidence="5" key="1">
    <citation type="submission" date="2016-02" db="EMBL/GenBank/DDBJ databases">
        <title>Draft genome sequence of Microdochium bolleyi, a fungal endophyte of beachgrass.</title>
        <authorList>
            <consortium name="DOE Joint Genome Institute"/>
            <person name="David A.S."/>
            <person name="May G."/>
            <person name="Haridas S."/>
            <person name="Lim J."/>
            <person name="Wang M."/>
            <person name="Labutti K."/>
            <person name="Lipzen A."/>
            <person name="Barry K."/>
            <person name="Grigoriev I.V."/>
        </authorList>
    </citation>
    <scope>NUCLEOTIDE SEQUENCE [LARGE SCALE GENOMIC DNA]</scope>
    <source>
        <strain evidence="5">J235TASD1</strain>
    </source>
</reference>
<dbReference type="PRINTS" id="PR00080">
    <property type="entry name" value="SDRFAMILY"/>
</dbReference>
<gene>
    <name evidence="4" type="ORF">Micbo1qcDRAFT_207594</name>
</gene>
<proteinExistence type="inferred from homology"/>
<evidence type="ECO:0000256" key="3">
    <source>
        <dbReference type="ARBA" id="ARBA00023002"/>
    </source>
</evidence>
<evidence type="ECO:0000256" key="2">
    <source>
        <dbReference type="ARBA" id="ARBA00022857"/>
    </source>
</evidence>
<comment type="similarity">
    <text evidence="1">Belongs to the short-chain dehydrogenases/reductases (SDR) family.</text>
</comment>
<dbReference type="Gene3D" id="3.40.50.720">
    <property type="entry name" value="NAD(P)-binding Rossmann-like Domain"/>
    <property type="match status" value="1"/>
</dbReference>
<dbReference type="SUPFAM" id="SSF51735">
    <property type="entry name" value="NAD(P)-binding Rossmann-fold domains"/>
    <property type="match status" value="1"/>
</dbReference>
<dbReference type="CDD" id="cd05233">
    <property type="entry name" value="SDR_c"/>
    <property type="match status" value="1"/>
</dbReference>
<dbReference type="InParanoid" id="A0A136ISP0"/>
<dbReference type="InterPro" id="IPR036291">
    <property type="entry name" value="NAD(P)-bd_dom_sf"/>
</dbReference>
<dbReference type="Proteomes" id="UP000070501">
    <property type="component" value="Unassembled WGS sequence"/>
</dbReference>
<dbReference type="FunFam" id="3.40.50.720:FF:000084">
    <property type="entry name" value="Short-chain dehydrogenase reductase"/>
    <property type="match status" value="1"/>
</dbReference>
<dbReference type="PRINTS" id="PR00081">
    <property type="entry name" value="GDHRDH"/>
</dbReference>
<dbReference type="Pfam" id="PF13561">
    <property type="entry name" value="adh_short_C2"/>
    <property type="match status" value="1"/>
</dbReference>
<keyword evidence="3" id="KW-0560">Oxidoreductase</keyword>
<keyword evidence="5" id="KW-1185">Reference proteome</keyword>
<sequence>MPAARIPDVPQTFAGKVITIAGASRGTGLATARQLLARGAAVSISSSSAENIAAAKASLLGEYPDAADRLHSCTADITKLEQVEAWIAEVMQRFGSIDGCANVSGKEQRYISPLTDMSLKDWHEIVDVNLNGMFHLLREQLKVVANGGSIVNVGSVNSKCASYGQGAYIASKHALMGLTKAAAFEAAPKGIRVNALNPGGINSEMTAKPFILPDGSEFISTGETLPQLFRRMAEPDEIASSICFLLGDDSKFVTKAIWDIDGGFMESNFT</sequence>
<evidence type="ECO:0000256" key="1">
    <source>
        <dbReference type="ARBA" id="ARBA00006484"/>
    </source>
</evidence>
<dbReference type="InterPro" id="IPR002347">
    <property type="entry name" value="SDR_fam"/>
</dbReference>
<dbReference type="GO" id="GO:0016491">
    <property type="term" value="F:oxidoreductase activity"/>
    <property type="evidence" value="ECO:0007669"/>
    <property type="project" value="UniProtKB-KW"/>
</dbReference>
<accession>A0A136ISP0</accession>
<keyword evidence="2" id="KW-0521">NADP</keyword>
<name>A0A136ISP0_9PEZI</name>
<dbReference type="STRING" id="196109.A0A136ISP0"/>
<dbReference type="OrthoDB" id="1669814at2759"/>
<protein>
    <submittedName>
        <fullName evidence="4">Uncharacterized protein</fullName>
    </submittedName>
</protein>
<dbReference type="AlphaFoldDB" id="A0A136ISP0"/>
<dbReference type="PANTHER" id="PTHR24321:SF8">
    <property type="entry name" value="ESTRADIOL 17-BETA-DEHYDROGENASE 8-RELATED"/>
    <property type="match status" value="1"/>
</dbReference>
<organism evidence="4 5">
    <name type="scientific">Microdochium bolleyi</name>
    <dbReference type="NCBI Taxonomy" id="196109"/>
    <lineage>
        <taxon>Eukaryota</taxon>
        <taxon>Fungi</taxon>
        <taxon>Dikarya</taxon>
        <taxon>Ascomycota</taxon>
        <taxon>Pezizomycotina</taxon>
        <taxon>Sordariomycetes</taxon>
        <taxon>Xylariomycetidae</taxon>
        <taxon>Xylariales</taxon>
        <taxon>Microdochiaceae</taxon>
        <taxon>Microdochium</taxon>
    </lineage>
</organism>
<evidence type="ECO:0000313" key="4">
    <source>
        <dbReference type="EMBL" id="KXJ87829.1"/>
    </source>
</evidence>
<dbReference type="PANTHER" id="PTHR24321">
    <property type="entry name" value="DEHYDROGENASES, SHORT CHAIN"/>
    <property type="match status" value="1"/>
</dbReference>